<dbReference type="InterPro" id="IPR004441">
    <property type="entry name" value="rRNA_MeTrfase_TrmH"/>
</dbReference>
<organism evidence="4">
    <name type="scientific">Siphoviridae sp. ctnPP24</name>
    <dbReference type="NCBI Taxonomy" id="2825662"/>
    <lineage>
        <taxon>Viruses</taxon>
        <taxon>Duplodnaviria</taxon>
        <taxon>Heunggongvirae</taxon>
        <taxon>Uroviricota</taxon>
        <taxon>Caudoviricetes</taxon>
    </lineage>
</organism>
<keyword evidence="1" id="KW-0489">Methyltransferase</keyword>
<name>A0A8S5TYN8_9CAUD</name>
<accession>A0A8S5TYN8</accession>
<evidence type="ECO:0000256" key="2">
    <source>
        <dbReference type="ARBA" id="ARBA00022679"/>
    </source>
</evidence>
<evidence type="ECO:0000256" key="1">
    <source>
        <dbReference type="ARBA" id="ARBA00022603"/>
    </source>
</evidence>
<dbReference type="GO" id="GO:0008173">
    <property type="term" value="F:RNA methyltransferase activity"/>
    <property type="evidence" value="ECO:0007669"/>
    <property type="project" value="InterPro"/>
</dbReference>
<dbReference type="PANTHER" id="PTHR46429">
    <property type="entry name" value="23S RRNA (GUANOSINE-2'-O-)-METHYLTRANSFERASE RLMB"/>
    <property type="match status" value="1"/>
</dbReference>
<dbReference type="GO" id="GO:0006396">
    <property type="term" value="P:RNA processing"/>
    <property type="evidence" value="ECO:0007669"/>
    <property type="project" value="InterPro"/>
</dbReference>
<dbReference type="EMBL" id="BK015962">
    <property type="protein sequence ID" value="DAF87298.1"/>
    <property type="molecule type" value="Genomic_DNA"/>
</dbReference>
<dbReference type="InterPro" id="IPR001537">
    <property type="entry name" value="SpoU_MeTrfase"/>
</dbReference>
<dbReference type="GO" id="GO:0032259">
    <property type="term" value="P:methylation"/>
    <property type="evidence" value="ECO:0007669"/>
    <property type="project" value="UniProtKB-KW"/>
</dbReference>
<dbReference type="Pfam" id="PF00588">
    <property type="entry name" value="SpoU_methylase"/>
    <property type="match status" value="1"/>
</dbReference>
<dbReference type="GO" id="GO:0003723">
    <property type="term" value="F:RNA binding"/>
    <property type="evidence" value="ECO:0007669"/>
    <property type="project" value="InterPro"/>
</dbReference>
<sequence length="190" mass="22071">MITQYGCSTEFCETARRNVIDAYKKWTDEEIKADLQKNRLPMVSIFMNVGYNINIASGIRAHNAFLGKEIYIIGRKKWDRRGSISTHRYETVYHADNFDEVLEILHPLGYTIFAVDNIPEYNPHNIYDADIPMKSAFVYGNECDGLPKEIIDKCDEMIYIRQYGSCRSLNVAQSAACCMMEYSRRYRMKG</sequence>
<feature type="domain" description="tRNA/rRNA methyltransferase SpoU type" evidence="3">
    <location>
        <begin position="45"/>
        <end position="179"/>
    </location>
</feature>
<evidence type="ECO:0000259" key="3">
    <source>
        <dbReference type="Pfam" id="PF00588"/>
    </source>
</evidence>
<dbReference type="InterPro" id="IPR029026">
    <property type="entry name" value="tRNA_m1G_MTases_N"/>
</dbReference>
<dbReference type="PANTHER" id="PTHR46429:SF1">
    <property type="entry name" value="23S RRNA (GUANOSINE-2'-O-)-METHYLTRANSFERASE RLMB"/>
    <property type="match status" value="1"/>
</dbReference>
<protein>
    <submittedName>
        <fullName evidence="4">SpoU-like</fullName>
    </submittedName>
</protein>
<keyword evidence="2" id="KW-0808">Transferase</keyword>
<evidence type="ECO:0000313" key="4">
    <source>
        <dbReference type="EMBL" id="DAF87298.1"/>
    </source>
</evidence>
<proteinExistence type="predicted"/>
<dbReference type="InterPro" id="IPR029028">
    <property type="entry name" value="Alpha/beta_knot_MTases"/>
</dbReference>
<dbReference type="SUPFAM" id="SSF75217">
    <property type="entry name" value="alpha/beta knot"/>
    <property type="match status" value="1"/>
</dbReference>
<dbReference type="Gene3D" id="3.40.1280.10">
    <property type="match status" value="1"/>
</dbReference>
<reference evidence="4" key="1">
    <citation type="journal article" date="2021" name="Proc. Natl. Acad. Sci. U.S.A.">
        <title>A Catalog of Tens of Thousands of Viruses from Human Metagenomes Reveals Hidden Associations with Chronic Diseases.</title>
        <authorList>
            <person name="Tisza M.J."/>
            <person name="Buck C.B."/>
        </authorList>
    </citation>
    <scope>NUCLEOTIDE SEQUENCE</scope>
    <source>
        <strain evidence="4">CtnPP24</strain>
    </source>
</reference>